<dbReference type="PRINTS" id="PR00090">
    <property type="entry name" value="RNGDIOXGNASE"/>
</dbReference>
<evidence type="ECO:0000256" key="1">
    <source>
        <dbReference type="ARBA" id="ARBA00001962"/>
    </source>
</evidence>
<evidence type="ECO:0000313" key="8">
    <source>
        <dbReference type="EMBL" id="SMF63897.1"/>
    </source>
</evidence>
<dbReference type="Gene3D" id="3.90.380.10">
    <property type="entry name" value="Naphthalene 1,2-dioxygenase Alpha Subunit, Chain A, domain 1"/>
    <property type="match status" value="2"/>
</dbReference>
<evidence type="ECO:0000256" key="2">
    <source>
        <dbReference type="ARBA" id="ARBA00022714"/>
    </source>
</evidence>
<evidence type="ECO:0000256" key="4">
    <source>
        <dbReference type="ARBA" id="ARBA00023002"/>
    </source>
</evidence>
<evidence type="ECO:0000313" key="9">
    <source>
        <dbReference type="Proteomes" id="UP000192934"/>
    </source>
</evidence>
<name>A0A1X7G694_9SPHN</name>
<reference evidence="9" key="1">
    <citation type="submission" date="2017-04" db="EMBL/GenBank/DDBJ databases">
        <authorList>
            <person name="Varghese N."/>
            <person name="Submissions S."/>
        </authorList>
    </citation>
    <scope>NUCLEOTIDE SEQUENCE [LARGE SCALE GENOMIC DNA]</scope>
    <source>
        <strain evidence="9">Dd16</strain>
    </source>
</reference>
<dbReference type="GO" id="GO:0005506">
    <property type="term" value="F:iron ion binding"/>
    <property type="evidence" value="ECO:0007669"/>
    <property type="project" value="InterPro"/>
</dbReference>
<dbReference type="Gene3D" id="2.102.10.10">
    <property type="entry name" value="Rieske [2Fe-2S] iron-sulphur domain"/>
    <property type="match status" value="1"/>
</dbReference>
<dbReference type="InterPro" id="IPR017941">
    <property type="entry name" value="Rieske_2Fe-2S"/>
</dbReference>
<dbReference type="OrthoDB" id="7458380at2"/>
<evidence type="ECO:0000256" key="3">
    <source>
        <dbReference type="ARBA" id="ARBA00022723"/>
    </source>
</evidence>
<dbReference type="CDD" id="cd03469">
    <property type="entry name" value="Rieske_RO_Alpha_N"/>
    <property type="match status" value="1"/>
</dbReference>
<comment type="cofactor">
    <cofactor evidence="1">
        <name>Fe cation</name>
        <dbReference type="ChEBI" id="CHEBI:24875"/>
    </cofactor>
</comment>
<sequence>MATLLRNAPEADPDADWSLPGWLYHDAEYFRVEMARVLRPSWQIVCHESEIPATGDWRTIDYLGESVIVIRGQDGAVRAFHNICRHRGSRLLDGTDGCAKRLVCPYHAWSYAADGRLTGVPSADDYPALDKSALGLLPVEMEAWRGFLFVRLEGGGPSVAAMMAPYEAEIAPYRFEDLRAIGRVTIRPRDVNWKNVADNYSDGLHIPVAHPGLTRLFGKSYAVEAEAHVDRMSGELIDRQSANVSERAYQRYLPPVPHLPAEAQTRWLYYKLWPNVAFDIYPDQVDFMQFLPVSPTVTMIREIAYAIPDDRREMKASRYLNWRINRRVNAEDTELIRRVQRGMESPAYVPGPLGRSEVSLRSFTAKLRRLIPEARLHHPPPPGWSGARGA</sequence>
<dbReference type="SUPFAM" id="SSF50022">
    <property type="entry name" value="ISP domain"/>
    <property type="match status" value="1"/>
</dbReference>
<protein>
    <submittedName>
        <fullName evidence="8">Phenylpropionate dioxygenase, large terminal subunit</fullName>
    </submittedName>
</protein>
<dbReference type="PANTHER" id="PTHR43756:SF5">
    <property type="entry name" value="CHOLINE MONOOXYGENASE, CHLOROPLASTIC"/>
    <property type="match status" value="1"/>
</dbReference>
<dbReference type="PANTHER" id="PTHR43756">
    <property type="entry name" value="CHOLINE MONOOXYGENASE, CHLOROPLASTIC"/>
    <property type="match status" value="1"/>
</dbReference>
<keyword evidence="6" id="KW-0411">Iron-sulfur</keyword>
<keyword evidence="8" id="KW-0223">Dioxygenase</keyword>
<dbReference type="PROSITE" id="PS51296">
    <property type="entry name" value="RIESKE"/>
    <property type="match status" value="1"/>
</dbReference>
<keyword evidence="9" id="KW-1185">Reference proteome</keyword>
<dbReference type="STRING" id="941907.SAMN06295910_1140"/>
<feature type="domain" description="Rieske" evidence="7">
    <location>
        <begin position="42"/>
        <end position="150"/>
    </location>
</feature>
<keyword evidence="3" id="KW-0479">Metal-binding</keyword>
<dbReference type="CDD" id="cd00680">
    <property type="entry name" value="RHO_alpha_C"/>
    <property type="match status" value="1"/>
</dbReference>
<organism evidence="8 9">
    <name type="scientific">Allosphingosinicella indica</name>
    <dbReference type="NCBI Taxonomy" id="941907"/>
    <lineage>
        <taxon>Bacteria</taxon>
        <taxon>Pseudomonadati</taxon>
        <taxon>Pseudomonadota</taxon>
        <taxon>Alphaproteobacteria</taxon>
        <taxon>Sphingomonadales</taxon>
        <taxon>Sphingomonadaceae</taxon>
        <taxon>Allosphingosinicella</taxon>
    </lineage>
</organism>
<dbReference type="GO" id="GO:0051213">
    <property type="term" value="F:dioxygenase activity"/>
    <property type="evidence" value="ECO:0007669"/>
    <property type="project" value="UniProtKB-KW"/>
</dbReference>
<dbReference type="Proteomes" id="UP000192934">
    <property type="component" value="Chromosome I"/>
</dbReference>
<evidence type="ECO:0000256" key="5">
    <source>
        <dbReference type="ARBA" id="ARBA00023004"/>
    </source>
</evidence>
<proteinExistence type="predicted"/>
<dbReference type="Pfam" id="PF00355">
    <property type="entry name" value="Rieske"/>
    <property type="match status" value="1"/>
</dbReference>
<evidence type="ECO:0000259" key="7">
    <source>
        <dbReference type="PROSITE" id="PS51296"/>
    </source>
</evidence>
<dbReference type="InterPro" id="IPR015879">
    <property type="entry name" value="Ring_hydroxy_dOase_asu_C_dom"/>
</dbReference>
<keyword evidence="2" id="KW-0001">2Fe-2S</keyword>
<keyword evidence="4" id="KW-0560">Oxidoreductase</keyword>
<dbReference type="AlphaFoldDB" id="A0A1X7G694"/>
<gene>
    <name evidence="8" type="ORF">SAMN06295910_1140</name>
</gene>
<dbReference type="SUPFAM" id="SSF55961">
    <property type="entry name" value="Bet v1-like"/>
    <property type="match status" value="1"/>
</dbReference>
<accession>A0A1X7G694</accession>
<dbReference type="InterPro" id="IPR001663">
    <property type="entry name" value="Rng_hydr_dOase-A"/>
</dbReference>
<dbReference type="InterPro" id="IPR036922">
    <property type="entry name" value="Rieske_2Fe-2S_sf"/>
</dbReference>
<dbReference type="RefSeq" id="WP_085217907.1">
    <property type="nucleotide sequence ID" value="NZ_LT840185.1"/>
</dbReference>
<keyword evidence="5" id="KW-0408">Iron</keyword>
<dbReference type="Pfam" id="PF00848">
    <property type="entry name" value="Ring_hydroxyl_A"/>
    <property type="match status" value="1"/>
</dbReference>
<evidence type="ECO:0000256" key="6">
    <source>
        <dbReference type="ARBA" id="ARBA00023014"/>
    </source>
</evidence>
<dbReference type="GO" id="GO:0051537">
    <property type="term" value="F:2 iron, 2 sulfur cluster binding"/>
    <property type="evidence" value="ECO:0007669"/>
    <property type="project" value="UniProtKB-KW"/>
</dbReference>
<dbReference type="EMBL" id="LT840185">
    <property type="protein sequence ID" value="SMF63897.1"/>
    <property type="molecule type" value="Genomic_DNA"/>
</dbReference>